<evidence type="ECO:0000313" key="3">
    <source>
        <dbReference type="Proteomes" id="UP000252081"/>
    </source>
</evidence>
<name>A0A366L6Z7_9SPHI</name>
<proteinExistence type="predicted"/>
<sequence length="106" mass="11581">MKKFFNRIHFGAVAVLLGATLVMTQSAFKPAKTNRAHEQFGRLSGAWVKLSSLDPEQYETGCNAVANPPICKGYFDTTVNPSPSPSDTPLTTEPIDYGIFYANPVQ</sequence>
<feature type="chain" id="PRO_5016710813" evidence="1">
    <location>
        <begin position="28"/>
        <end position="106"/>
    </location>
</feature>
<evidence type="ECO:0000313" key="2">
    <source>
        <dbReference type="EMBL" id="RBQ08912.1"/>
    </source>
</evidence>
<dbReference type="Proteomes" id="UP000252081">
    <property type="component" value="Unassembled WGS sequence"/>
</dbReference>
<reference evidence="2 3" key="1">
    <citation type="submission" date="2018-07" db="EMBL/GenBank/DDBJ databases">
        <title>A draft genome of a endophytic bacteria, a new species of Pedobacter.</title>
        <authorList>
            <person name="Zhang Z.D."/>
            <person name="Chen Z.J."/>
        </authorList>
    </citation>
    <scope>NUCLEOTIDE SEQUENCE [LARGE SCALE GENOMIC DNA]</scope>
    <source>
        <strain evidence="2 3">RS10</strain>
    </source>
</reference>
<feature type="signal peptide" evidence="1">
    <location>
        <begin position="1"/>
        <end position="27"/>
    </location>
</feature>
<dbReference type="RefSeq" id="WP_113948087.1">
    <property type="nucleotide sequence ID" value="NZ_QNQU01000005.1"/>
</dbReference>
<evidence type="ECO:0000256" key="1">
    <source>
        <dbReference type="SAM" id="SignalP"/>
    </source>
</evidence>
<dbReference type="EMBL" id="QNQU01000005">
    <property type="protein sequence ID" value="RBQ08912.1"/>
    <property type="molecule type" value="Genomic_DNA"/>
</dbReference>
<comment type="caution">
    <text evidence="2">The sequence shown here is derived from an EMBL/GenBank/DDBJ whole genome shotgun (WGS) entry which is preliminary data.</text>
</comment>
<dbReference type="OrthoDB" id="770794at2"/>
<protein>
    <submittedName>
        <fullName evidence="2">Uncharacterized protein</fullName>
    </submittedName>
</protein>
<keyword evidence="1" id="KW-0732">Signal</keyword>
<organism evidence="2 3">
    <name type="scientific">Pedobacter miscanthi</name>
    <dbReference type="NCBI Taxonomy" id="2259170"/>
    <lineage>
        <taxon>Bacteria</taxon>
        <taxon>Pseudomonadati</taxon>
        <taxon>Bacteroidota</taxon>
        <taxon>Sphingobacteriia</taxon>
        <taxon>Sphingobacteriales</taxon>
        <taxon>Sphingobacteriaceae</taxon>
        <taxon>Pedobacter</taxon>
    </lineage>
</organism>
<keyword evidence="3" id="KW-1185">Reference proteome</keyword>
<dbReference type="AlphaFoldDB" id="A0A366L6Z7"/>
<gene>
    <name evidence="2" type="ORF">DRW42_06800</name>
</gene>
<accession>A0A366L6Z7</accession>